<feature type="transmembrane region" description="Helical" evidence="5">
    <location>
        <begin position="241"/>
        <end position="267"/>
    </location>
</feature>
<feature type="transmembrane region" description="Helical" evidence="5">
    <location>
        <begin position="186"/>
        <end position="204"/>
    </location>
</feature>
<evidence type="ECO:0000256" key="1">
    <source>
        <dbReference type="ARBA" id="ARBA00004141"/>
    </source>
</evidence>
<dbReference type="Pfam" id="PF13515">
    <property type="entry name" value="FUSC_2"/>
    <property type="match status" value="1"/>
</dbReference>
<dbReference type="AlphaFoldDB" id="A0A511AI99"/>
<feature type="transmembrane region" description="Helical" evidence="5">
    <location>
        <begin position="20"/>
        <end position="52"/>
    </location>
</feature>
<dbReference type="GO" id="GO:0016020">
    <property type="term" value="C:membrane"/>
    <property type="evidence" value="ECO:0007669"/>
    <property type="project" value="UniProtKB-SubCell"/>
</dbReference>
<gene>
    <name evidence="7" type="ORF">MAE01_29420</name>
</gene>
<dbReference type="RefSeq" id="WP_147040692.1">
    <property type="nucleotide sequence ID" value="NZ_BJUW01000019.1"/>
</dbReference>
<evidence type="ECO:0000256" key="3">
    <source>
        <dbReference type="ARBA" id="ARBA00022989"/>
    </source>
</evidence>
<evidence type="ECO:0000259" key="6">
    <source>
        <dbReference type="Pfam" id="PF13515"/>
    </source>
</evidence>
<feature type="transmembrane region" description="Helical" evidence="5">
    <location>
        <begin position="279"/>
        <end position="299"/>
    </location>
</feature>
<evidence type="ECO:0000256" key="5">
    <source>
        <dbReference type="SAM" id="Phobius"/>
    </source>
</evidence>
<dbReference type="EMBL" id="BJUW01000019">
    <property type="protein sequence ID" value="GEK87766.1"/>
    <property type="molecule type" value="Genomic_DNA"/>
</dbReference>
<keyword evidence="8" id="KW-1185">Reference proteome</keyword>
<keyword evidence="2 5" id="KW-0812">Transmembrane</keyword>
<accession>A0A511AI99</accession>
<organism evidence="7 8">
    <name type="scientific">Microbacterium aerolatum</name>
    <dbReference type="NCBI Taxonomy" id="153731"/>
    <lineage>
        <taxon>Bacteria</taxon>
        <taxon>Bacillati</taxon>
        <taxon>Actinomycetota</taxon>
        <taxon>Actinomycetes</taxon>
        <taxon>Micrococcales</taxon>
        <taxon>Microbacteriaceae</taxon>
        <taxon>Microbacterium</taxon>
    </lineage>
</organism>
<comment type="caution">
    <text evidence="7">The sequence shown here is derived from an EMBL/GenBank/DDBJ whole genome shotgun (WGS) entry which is preliminary data.</text>
</comment>
<feature type="transmembrane region" description="Helical" evidence="5">
    <location>
        <begin position="88"/>
        <end position="107"/>
    </location>
</feature>
<keyword evidence="4 5" id="KW-0472">Membrane</keyword>
<reference evidence="7 8" key="1">
    <citation type="submission" date="2019-07" db="EMBL/GenBank/DDBJ databases">
        <title>Whole genome shotgun sequence of Microbacterium aerolatum NBRC 103071.</title>
        <authorList>
            <person name="Hosoyama A."/>
            <person name="Uohara A."/>
            <person name="Ohji S."/>
            <person name="Ichikawa N."/>
        </authorList>
    </citation>
    <scope>NUCLEOTIDE SEQUENCE [LARGE SCALE GENOMIC DNA]</scope>
    <source>
        <strain evidence="7 8">NBRC 103071</strain>
    </source>
</reference>
<evidence type="ECO:0000313" key="8">
    <source>
        <dbReference type="Proteomes" id="UP000321225"/>
    </source>
</evidence>
<feature type="transmembrane region" description="Helical" evidence="5">
    <location>
        <begin position="139"/>
        <end position="159"/>
    </location>
</feature>
<protein>
    <recommendedName>
        <fullName evidence="6">Integral membrane bound transporter domain-containing protein</fullName>
    </recommendedName>
</protein>
<dbReference type="InterPro" id="IPR049453">
    <property type="entry name" value="Memb_transporter_dom"/>
</dbReference>
<dbReference type="OrthoDB" id="4989419at2"/>
<keyword evidence="3 5" id="KW-1133">Transmembrane helix</keyword>
<comment type="subcellular location">
    <subcellularLocation>
        <location evidence="1">Membrane</location>
        <topology evidence="1">Multi-pass membrane protein</topology>
    </subcellularLocation>
</comment>
<proteinExistence type="predicted"/>
<evidence type="ECO:0000313" key="7">
    <source>
        <dbReference type="EMBL" id="GEK87766.1"/>
    </source>
</evidence>
<dbReference type="Proteomes" id="UP000321225">
    <property type="component" value="Unassembled WGS sequence"/>
</dbReference>
<feature type="transmembrane region" description="Helical" evidence="5">
    <location>
        <begin position="114"/>
        <end position="133"/>
    </location>
</feature>
<feature type="transmembrane region" description="Helical" evidence="5">
    <location>
        <begin position="210"/>
        <end position="229"/>
    </location>
</feature>
<evidence type="ECO:0000256" key="4">
    <source>
        <dbReference type="ARBA" id="ARBA00023136"/>
    </source>
</evidence>
<name>A0A511AI99_9MICO</name>
<sequence length="335" mass="34444">MSLFAFAPSRGPRWQLGVQAAIGMTVPITVMTLLGFPILGYIAASGAFTVLFAGAAPVVERARVLPFVAAGLIASATLGALAGANLGLVSIGIVLIALASAGLSFGFKLGPPGPIFFVLAFGLSAQILGHAAIAPLLYIAAFACGCAFSYVVALSPLLIRRVRSHRPRPLGELFPGPAFDAPSRLLLVRVAIVAVIGVLVGLFVDPGRSYWIVGAAVAVIGVAADRRAAFQRGLHRMVGTIVGVGVYALLTLLHPQGLWIALILGIMQFSVELVVVRHYALALTIITPLVLLLTGAATGQIGSMDVALERVIDTIVGAALGAASGVLHPRSDAGR</sequence>
<feature type="transmembrane region" description="Helical" evidence="5">
    <location>
        <begin position="64"/>
        <end position="82"/>
    </location>
</feature>
<feature type="domain" description="Integral membrane bound transporter" evidence="6">
    <location>
        <begin position="198"/>
        <end position="322"/>
    </location>
</feature>
<evidence type="ECO:0000256" key="2">
    <source>
        <dbReference type="ARBA" id="ARBA00022692"/>
    </source>
</evidence>